<dbReference type="EMBL" id="CP054212">
    <property type="protein sequence ID" value="QKJ85203.1"/>
    <property type="molecule type" value="Genomic_DNA"/>
</dbReference>
<name>A0A6M8UI64_9GAMM</name>
<dbReference type="Proteomes" id="UP000505325">
    <property type="component" value="Chromosome"/>
</dbReference>
<protein>
    <recommendedName>
        <fullName evidence="3">SMI1/KNR4 family protein</fullName>
    </recommendedName>
</protein>
<evidence type="ECO:0000313" key="2">
    <source>
        <dbReference type="Proteomes" id="UP000505325"/>
    </source>
</evidence>
<sequence>MVKKTLASVAEELKIIAKTLGYPANPGNTGKHTSLMAIEETGANLDDFWQQYLALMALIDGFSIDGFSIYGLRSYRNEHNNFFEYNNGASRTNEPNTKESASLLLIGSTGTDLFVYDMSSERWEARDRIAIDEAYESYASLAELIESITLRIKNANQLE</sequence>
<reference evidence="1 2" key="1">
    <citation type="submission" date="2020-06" db="EMBL/GenBank/DDBJ databases">
        <title>Genome sequence of Paramixta manurensis strain PD-1.</title>
        <authorList>
            <person name="Lee C.W."/>
            <person name="Kim J."/>
        </authorList>
    </citation>
    <scope>NUCLEOTIDE SEQUENCE [LARGE SCALE GENOMIC DNA]</scope>
    <source>
        <strain evidence="1 2">PD-1</strain>
    </source>
</reference>
<keyword evidence="2" id="KW-1185">Reference proteome</keyword>
<dbReference type="AlphaFoldDB" id="A0A6M8UI64"/>
<gene>
    <name evidence="1" type="ORF">PMPD1_0220</name>
</gene>
<evidence type="ECO:0008006" key="3">
    <source>
        <dbReference type="Google" id="ProtNLM"/>
    </source>
</evidence>
<dbReference type="NCBIfam" id="NF038335">
    <property type="entry name" value="YPO0640_fam"/>
    <property type="match status" value="1"/>
</dbReference>
<dbReference type="RefSeq" id="WP_173632321.1">
    <property type="nucleotide sequence ID" value="NZ_CP054212.1"/>
</dbReference>
<proteinExistence type="predicted"/>
<organism evidence="1 2">
    <name type="scientific">Paramixta manurensis</name>
    <dbReference type="NCBI Taxonomy" id="2740817"/>
    <lineage>
        <taxon>Bacteria</taxon>
        <taxon>Pseudomonadati</taxon>
        <taxon>Pseudomonadota</taxon>
        <taxon>Gammaproteobacteria</taxon>
        <taxon>Enterobacterales</taxon>
        <taxon>Erwiniaceae</taxon>
        <taxon>Paramixta</taxon>
    </lineage>
</organism>
<accession>A0A6M8UI64</accession>
<dbReference type="KEGG" id="pmak:PMPD1_0220"/>
<evidence type="ECO:0000313" key="1">
    <source>
        <dbReference type="EMBL" id="QKJ85203.1"/>
    </source>
</evidence>